<dbReference type="GO" id="GO:0016592">
    <property type="term" value="C:mediator complex"/>
    <property type="evidence" value="ECO:0007669"/>
    <property type="project" value="InterPro"/>
</dbReference>
<dbReference type="Proteomes" id="UP000002630">
    <property type="component" value="Linkage Group LG11"/>
</dbReference>
<dbReference type="InterPro" id="IPR019145">
    <property type="entry name" value="Mediator_Med10"/>
</dbReference>
<keyword evidence="6" id="KW-0010">Activator</keyword>
<evidence type="ECO:0000313" key="9">
    <source>
        <dbReference type="Proteomes" id="UP000002630"/>
    </source>
</evidence>
<dbReference type="InParanoid" id="D8LG04"/>
<keyword evidence="4 6" id="KW-0804">Transcription</keyword>
<dbReference type="GO" id="GO:0006357">
    <property type="term" value="P:regulation of transcription by RNA polymerase II"/>
    <property type="evidence" value="ECO:0007669"/>
    <property type="project" value="InterPro"/>
</dbReference>
<dbReference type="OrthoDB" id="337270at2759"/>
<reference evidence="8 9" key="1">
    <citation type="journal article" date="2010" name="Nature">
        <title>The Ectocarpus genome and the independent evolution of multicellularity in brown algae.</title>
        <authorList>
            <person name="Cock J.M."/>
            <person name="Sterck L."/>
            <person name="Rouze P."/>
            <person name="Scornet D."/>
            <person name="Allen A.E."/>
            <person name="Amoutzias G."/>
            <person name="Anthouard V."/>
            <person name="Artiguenave F."/>
            <person name="Aury J.M."/>
            <person name="Badger J.H."/>
            <person name="Beszteri B."/>
            <person name="Billiau K."/>
            <person name="Bonnet E."/>
            <person name="Bothwell J.H."/>
            <person name="Bowler C."/>
            <person name="Boyen C."/>
            <person name="Brownlee C."/>
            <person name="Carrano C.J."/>
            <person name="Charrier B."/>
            <person name="Cho G.Y."/>
            <person name="Coelho S.M."/>
            <person name="Collen J."/>
            <person name="Corre E."/>
            <person name="Da Silva C."/>
            <person name="Delage L."/>
            <person name="Delaroque N."/>
            <person name="Dittami S.M."/>
            <person name="Doulbeau S."/>
            <person name="Elias M."/>
            <person name="Farnham G."/>
            <person name="Gachon C.M."/>
            <person name="Gschloessl B."/>
            <person name="Heesch S."/>
            <person name="Jabbari K."/>
            <person name="Jubin C."/>
            <person name="Kawai H."/>
            <person name="Kimura K."/>
            <person name="Kloareg B."/>
            <person name="Kupper F.C."/>
            <person name="Lang D."/>
            <person name="Le Bail A."/>
            <person name="Leblanc C."/>
            <person name="Lerouge P."/>
            <person name="Lohr M."/>
            <person name="Lopez P.J."/>
            <person name="Martens C."/>
            <person name="Maumus F."/>
            <person name="Michel G."/>
            <person name="Miranda-Saavedra D."/>
            <person name="Morales J."/>
            <person name="Moreau H."/>
            <person name="Motomura T."/>
            <person name="Nagasato C."/>
            <person name="Napoli C.A."/>
            <person name="Nelson D.R."/>
            <person name="Nyvall-Collen P."/>
            <person name="Peters A.F."/>
            <person name="Pommier C."/>
            <person name="Potin P."/>
            <person name="Poulain J."/>
            <person name="Quesneville H."/>
            <person name="Read B."/>
            <person name="Rensing S.A."/>
            <person name="Ritter A."/>
            <person name="Rousvoal S."/>
            <person name="Samanta M."/>
            <person name="Samson G."/>
            <person name="Schroeder D.C."/>
            <person name="Segurens B."/>
            <person name="Strittmatter M."/>
            <person name="Tonon T."/>
            <person name="Tregear J.W."/>
            <person name="Valentin K."/>
            <person name="von Dassow P."/>
            <person name="Yamagishi T."/>
            <person name="Van de Peer Y."/>
            <person name="Wincker P."/>
        </authorList>
    </citation>
    <scope>NUCLEOTIDE SEQUENCE [LARGE SCALE GENOMIC DNA]</scope>
    <source>
        <strain evidence="9">Ec32 / CCAP1310/4</strain>
    </source>
</reference>
<organism evidence="8 9">
    <name type="scientific">Ectocarpus siliculosus</name>
    <name type="common">Brown alga</name>
    <name type="synonym">Conferva siliculosa</name>
    <dbReference type="NCBI Taxonomy" id="2880"/>
    <lineage>
        <taxon>Eukaryota</taxon>
        <taxon>Sar</taxon>
        <taxon>Stramenopiles</taxon>
        <taxon>Ochrophyta</taxon>
        <taxon>PX clade</taxon>
        <taxon>Phaeophyceae</taxon>
        <taxon>Ectocarpales</taxon>
        <taxon>Ectocarpaceae</taxon>
        <taxon>Ectocarpus</taxon>
    </lineage>
</organism>
<keyword evidence="3 6" id="KW-0805">Transcription regulation</keyword>
<keyword evidence="5 6" id="KW-0539">Nucleus</keyword>
<feature type="compositionally biased region" description="Gly residues" evidence="7">
    <location>
        <begin position="165"/>
        <end position="182"/>
    </location>
</feature>
<evidence type="ECO:0000256" key="2">
    <source>
        <dbReference type="ARBA" id="ARBA00005389"/>
    </source>
</evidence>
<proteinExistence type="inferred from homology"/>
<comment type="subunit">
    <text evidence="6">Component of the Mediator complex.</text>
</comment>
<comment type="function">
    <text evidence="6">Component of the Mediator complex, a coactivator involved in the regulated transcription of nearly all RNA polymerase II-dependent genes. Mediator functions as a bridge to convey information from gene-specific regulatory proteins to the basal RNA polymerase II transcription machinery. Mediator is recruited to promoters by direct interactions with regulatory proteins and serves as a scaffold for the assembly of a functional preinitiation complex with RNA polymerase II and the general transcription factors.</text>
</comment>
<evidence type="ECO:0000256" key="3">
    <source>
        <dbReference type="ARBA" id="ARBA00023015"/>
    </source>
</evidence>
<dbReference type="EMBL" id="FN649736">
    <property type="protein sequence ID" value="CBN78903.1"/>
    <property type="molecule type" value="Genomic_DNA"/>
</dbReference>
<comment type="similarity">
    <text evidence="2 6">Belongs to the Mediator complex subunit 10 family.</text>
</comment>
<name>D8LG04_ECTSI</name>
<evidence type="ECO:0000256" key="7">
    <source>
        <dbReference type="SAM" id="MobiDB-lite"/>
    </source>
</evidence>
<evidence type="ECO:0000256" key="4">
    <source>
        <dbReference type="ARBA" id="ARBA00023163"/>
    </source>
</evidence>
<protein>
    <recommendedName>
        <fullName evidence="6">Mediator of RNA polymerase II transcription subunit 10</fullName>
    </recommendedName>
    <alternativeName>
        <fullName evidence="6">Mediator complex subunit 10</fullName>
    </alternativeName>
</protein>
<dbReference type="AlphaFoldDB" id="D8LG04"/>
<evidence type="ECO:0000313" key="8">
    <source>
        <dbReference type="EMBL" id="CBN78903.1"/>
    </source>
</evidence>
<dbReference type="Pfam" id="PF09748">
    <property type="entry name" value="Med10"/>
    <property type="match status" value="1"/>
</dbReference>
<evidence type="ECO:0000256" key="1">
    <source>
        <dbReference type="ARBA" id="ARBA00004123"/>
    </source>
</evidence>
<comment type="subcellular location">
    <subcellularLocation>
        <location evidence="1 6">Nucleus</location>
    </subcellularLocation>
</comment>
<dbReference type="EMBL" id="FN648104">
    <property type="protein sequence ID" value="CBN78903.1"/>
    <property type="molecule type" value="Genomic_DNA"/>
</dbReference>
<sequence length="192" mass="19842">MSGDQPQPDPGTKALLGSLESVVMDLNDMENMIENFEESAAESFFSKMNEYITNLKKVEEKAPGCQLHVPREALERIDDDVDQNPELFAQELLARCKDESGQLSARVLGIKKVRQTVMEGWRTEGSGPVNGATPSAGGAAVGPNGAAALAHGRAGSAQKATAEGAEGGGVGVLPKGVGGKGAPGYSSSSSRG</sequence>
<accession>D8LG04</accession>
<feature type="region of interest" description="Disordered" evidence="7">
    <location>
        <begin position="152"/>
        <end position="192"/>
    </location>
</feature>
<keyword evidence="9" id="KW-1185">Reference proteome</keyword>
<dbReference type="GO" id="GO:0003712">
    <property type="term" value="F:transcription coregulator activity"/>
    <property type="evidence" value="ECO:0007669"/>
    <property type="project" value="InterPro"/>
</dbReference>
<gene>
    <name evidence="6" type="primary">MED10</name>
    <name evidence="8" type="ORF">Esi_0155_0031</name>
</gene>
<evidence type="ECO:0000256" key="5">
    <source>
        <dbReference type="ARBA" id="ARBA00023242"/>
    </source>
</evidence>
<dbReference type="STRING" id="2880.D8LG04"/>
<evidence type="ECO:0000256" key="6">
    <source>
        <dbReference type="RuleBase" id="RU364146"/>
    </source>
</evidence>